<keyword evidence="2" id="KW-0560">Oxidoreductase</keyword>
<feature type="domain" description="Ketoreductase" evidence="4">
    <location>
        <begin position="12"/>
        <end position="184"/>
    </location>
</feature>
<dbReference type="GO" id="GO:0008206">
    <property type="term" value="P:bile acid metabolic process"/>
    <property type="evidence" value="ECO:0007669"/>
    <property type="project" value="UniProtKB-ARBA"/>
</dbReference>
<sequence>MTIFSTFALAEQHALVTGATGGIGAETAKVLAGMGAAITISGRRRQKLNALKQEIEQQVPDASIYVHAADLTNAEQRDELCAAAKDELGPISILVNSAGVSGGSVVERLTQDDMERIMHINYTSTVLLTQQVYRQMKEKGHGAIINVASLSGLRGTYGNTAYAASKFALIGFTHSFALEAIEHHVRVNAVCPGYVETDMALEAIRRKAAHSRTSFEHQMTKAKESIPSGHFTSPQDVANTIAFLASAAADNIIGESVKISGGSVLR</sequence>
<dbReference type="EMBL" id="JAMBOL010000012">
    <property type="protein sequence ID" value="MCM3715114.1"/>
    <property type="molecule type" value="Genomic_DNA"/>
</dbReference>
<dbReference type="InterPro" id="IPR020904">
    <property type="entry name" value="Sc_DH/Rdtase_CS"/>
</dbReference>
<dbReference type="PRINTS" id="PR00080">
    <property type="entry name" value="SDRFAMILY"/>
</dbReference>
<organism evidence="5 6">
    <name type="scientific">Halalkalibacter oceani</name>
    <dbReference type="NCBI Taxonomy" id="1653776"/>
    <lineage>
        <taxon>Bacteria</taxon>
        <taxon>Bacillati</taxon>
        <taxon>Bacillota</taxon>
        <taxon>Bacilli</taxon>
        <taxon>Bacillales</taxon>
        <taxon>Bacillaceae</taxon>
        <taxon>Halalkalibacter</taxon>
    </lineage>
</organism>
<keyword evidence="6" id="KW-1185">Reference proteome</keyword>
<comment type="caution">
    <text evidence="5">The sequence shown here is derived from an EMBL/GenBank/DDBJ whole genome shotgun (WGS) entry which is preliminary data.</text>
</comment>
<dbReference type="SUPFAM" id="SSF51735">
    <property type="entry name" value="NAD(P)-binding Rossmann-fold domains"/>
    <property type="match status" value="1"/>
</dbReference>
<dbReference type="GO" id="GO:0016491">
    <property type="term" value="F:oxidoreductase activity"/>
    <property type="evidence" value="ECO:0007669"/>
    <property type="project" value="UniProtKB-KW"/>
</dbReference>
<evidence type="ECO:0000256" key="1">
    <source>
        <dbReference type="ARBA" id="ARBA00006484"/>
    </source>
</evidence>
<dbReference type="SMART" id="SM00822">
    <property type="entry name" value="PKS_KR"/>
    <property type="match status" value="1"/>
</dbReference>
<dbReference type="InterPro" id="IPR057326">
    <property type="entry name" value="KR_dom"/>
</dbReference>
<evidence type="ECO:0000259" key="4">
    <source>
        <dbReference type="SMART" id="SM00822"/>
    </source>
</evidence>
<dbReference type="InterPro" id="IPR050259">
    <property type="entry name" value="SDR"/>
</dbReference>
<dbReference type="InterPro" id="IPR002347">
    <property type="entry name" value="SDR_fam"/>
</dbReference>
<gene>
    <name evidence="5" type="ORF">M3202_13580</name>
</gene>
<name>A0A9X2INP3_9BACI</name>
<dbReference type="Pfam" id="PF00106">
    <property type="entry name" value="adh_short"/>
    <property type="match status" value="1"/>
</dbReference>
<protein>
    <submittedName>
        <fullName evidence="5">SDR family oxidoreductase</fullName>
    </submittedName>
</protein>
<dbReference type="PRINTS" id="PR00081">
    <property type="entry name" value="GDHRDH"/>
</dbReference>
<dbReference type="PANTHER" id="PTHR42879">
    <property type="entry name" value="3-OXOACYL-(ACYL-CARRIER-PROTEIN) REDUCTASE"/>
    <property type="match status" value="1"/>
</dbReference>
<dbReference type="Gene3D" id="3.40.50.720">
    <property type="entry name" value="NAD(P)-binding Rossmann-like Domain"/>
    <property type="match status" value="1"/>
</dbReference>
<dbReference type="FunFam" id="3.40.50.720:FF:000084">
    <property type="entry name" value="Short-chain dehydrogenase reductase"/>
    <property type="match status" value="1"/>
</dbReference>
<dbReference type="Proteomes" id="UP001139179">
    <property type="component" value="Unassembled WGS sequence"/>
</dbReference>
<accession>A0A9X2INP3</accession>
<dbReference type="RefSeq" id="WP_251223875.1">
    <property type="nucleotide sequence ID" value="NZ_JAMBOL010000012.1"/>
</dbReference>
<proteinExistence type="inferred from homology"/>
<dbReference type="CDD" id="cd05233">
    <property type="entry name" value="SDR_c"/>
    <property type="match status" value="1"/>
</dbReference>
<dbReference type="AlphaFoldDB" id="A0A9X2INP3"/>
<evidence type="ECO:0000313" key="6">
    <source>
        <dbReference type="Proteomes" id="UP001139179"/>
    </source>
</evidence>
<dbReference type="InterPro" id="IPR036291">
    <property type="entry name" value="NAD(P)-bd_dom_sf"/>
</dbReference>
<dbReference type="PANTHER" id="PTHR42879:SF2">
    <property type="entry name" value="3-OXOACYL-[ACYL-CARRIER-PROTEIN] REDUCTASE FABG"/>
    <property type="match status" value="1"/>
</dbReference>
<evidence type="ECO:0000313" key="5">
    <source>
        <dbReference type="EMBL" id="MCM3715114.1"/>
    </source>
</evidence>
<comment type="similarity">
    <text evidence="1 3">Belongs to the short-chain dehydrogenases/reductases (SDR) family.</text>
</comment>
<dbReference type="PROSITE" id="PS00061">
    <property type="entry name" value="ADH_SHORT"/>
    <property type="match status" value="1"/>
</dbReference>
<evidence type="ECO:0000256" key="3">
    <source>
        <dbReference type="RuleBase" id="RU000363"/>
    </source>
</evidence>
<evidence type="ECO:0000256" key="2">
    <source>
        <dbReference type="ARBA" id="ARBA00023002"/>
    </source>
</evidence>
<reference evidence="5" key="1">
    <citation type="submission" date="2022-05" db="EMBL/GenBank/DDBJ databases">
        <title>Comparative Genomics of Spacecraft Associated Microbes.</title>
        <authorList>
            <person name="Tran M.T."/>
            <person name="Wright A."/>
            <person name="Seuylemezian A."/>
            <person name="Eisen J."/>
            <person name="Coil D."/>
        </authorList>
    </citation>
    <scope>NUCLEOTIDE SEQUENCE</scope>
    <source>
        <strain evidence="5">214.1.1</strain>
    </source>
</reference>